<feature type="transmembrane region" description="Helical" evidence="1">
    <location>
        <begin position="124"/>
        <end position="146"/>
    </location>
</feature>
<sequence>MDRCCDHNRGCEHHCTISRCYEVKLHIEDPPHVVIERKTTNRSGCLWLLCELNGMESAQVNFTWSRNGDDIRETSSSLHLCKPDWSEGDIFTCSISQSSNPTGLSVNITITQSNSTVYGSNSKLIIICVSALAGTVILICLVVCMYKCKKADSRGGSIVYTNKVYENFSFSKARPPTERTATTQREQCIYEN</sequence>
<keyword evidence="1" id="KW-0472">Membrane</keyword>
<dbReference type="Gene3D" id="2.60.40.10">
    <property type="entry name" value="Immunoglobulins"/>
    <property type="match status" value="1"/>
</dbReference>
<dbReference type="InterPro" id="IPR036179">
    <property type="entry name" value="Ig-like_dom_sf"/>
</dbReference>
<dbReference type="PROSITE" id="PS50835">
    <property type="entry name" value="IG_LIKE"/>
    <property type="match status" value="1"/>
</dbReference>
<dbReference type="EMBL" id="JAFJMO010000005">
    <property type="protein sequence ID" value="KAJ8275971.1"/>
    <property type="molecule type" value="Genomic_DNA"/>
</dbReference>
<dbReference type="InterPro" id="IPR007110">
    <property type="entry name" value="Ig-like_dom"/>
</dbReference>
<comment type="caution">
    <text evidence="3">The sequence shown here is derived from an EMBL/GenBank/DDBJ whole genome shotgun (WGS) entry which is preliminary data.</text>
</comment>
<dbReference type="OrthoDB" id="8893416at2759"/>
<gene>
    <name evidence="3" type="ORF">COCON_G00077230</name>
</gene>
<name>A0A9Q1DPP8_CONCO</name>
<reference evidence="3" key="1">
    <citation type="journal article" date="2023" name="Science">
        <title>Genome structures resolve the early diversification of teleost fishes.</title>
        <authorList>
            <person name="Parey E."/>
            <person name="Louis A."/>
            <person name="Montfort J."/>
            <person name="Bouchez O."/>
            <person name="Roques C."/>
            <person name="Iampietro C."/>
            <person name="Lluch J."/>
            <person name="Castinel A."/>
            <person name="Donnadieu C."/>
            <person name="Desvignes T."/>
            <person name="Floi Bucao C."/>
            <person name="Jouanno E."/>
            <person name="Wen M."/>
            <person name="Mejri S."/>
            <person name="Dirks R."/>
            <person name="Jansen H."/>
            <person name="Henkel C."/>
            <person name="Chen W.J."/>
            <person name="Zahm M."/>
            <person name="Cabau C."/>
            <person name="Klopp C."/>
            <person name="Thompson A.W."/>
            <person name="Robinson-Rechavi M."/>
            <person name="Braasch I."/>
            <person name="Lecointre G."/>
            <person name="Bobe J."/>
            <person name="Postlethwait J.H."/>
            <person name="Berthelot C."/>
            <person name="Roest Crollius H."/>
            <person name="Guiguen Y."/>
        </authorList>
    </citation>
    <scope>NUCLEOTIDE SEQUENCE</scope>
    <source>
        <strain evidence="3">Concon-B</strain>
    </source>
</reference>
<feature type="domain" description="Ig-like" evidence="2">
    <location>
        <begin position="31"/>
        <end position="109"/>
    </location>
</feature>
<evidence type="ECO:0000256" key="1">
    <source>
        <dbReference type="SAM" id="Phobius"/>
    </source>
</evidence>
<dbReference type="Proteomes" id="UP001152803">
    <property type="component" value="Unassembled WGS sequence"/>
</dbReference>
<organism evidence="3 4">
    <name type="scientific">Conger conger</name>
    <name type="common">Conger eel</name>
    <name type="synonym">Muraena conger</name>
    <dbReference type="NCBI Taxonomy" id="82655"/>
    <lineage>
        <taxon>Eukaryota</taxon>
        <taxon>Metazoa</taxon>
        <taxon>Chordata</taxon>
        <taxon>Craniata</taxon>
        <taxon>Vertebrata</taxon>
        <taxon>Euteleostomi</taxon>
        <taxon>Actinopterygii</taxon>
        <taxon>Neopterygii</taxon>
        <taxon>Teleostei</taxon>
        <taxon>Anguilliformes</taxon>
        <taxon>Congridae</taxon>
        <taxon>Conger</taxon>
    </lineage>
</organism>
<dbReference type="SUPFAM" id="SSF48726">
    <property type="entry name" value="Immunoglobulin"/>
    <property type="match status" value="1"/>
</dbReference>
<protein>
    <recommendedName>
        <fullName evidence="2">Ig-like domain-containing protein</fullName>
    </recommendedName>
</protein>
<dbReference type="InterPro" id="IPR013783">
    <property type="entry name" value="Ig-like_fold"/>
</dbReference>
<proteinExistence type="predicted"/>
<keyword evidence="1" id="KW-0812">Transmembrane</keyword>
<evidence type="ECO:0000259" key="2">
    <source>
        <dbReference type="PROSITE" id="PS50835"/>
    </source>
</evidence>
<keyword evidence="4" id="KW-1185">Reference proteome</keyword>
<accession>A0A9Q1DPP8</accession>
<evidence type="ECO:0000313" key="4">
    <source>
        <dbReference type="Proteomes" id="UP001152803"/>
    </source>
</evidence>
<evidence type="ECO:0000313" key="3">
    <source>
        <dbReference type="EMBL" id="KAJ8275971.1"/>
    </source>
</evidence>
<dbReference type="AlphaFoldDB" id="A0A9Q1DPP8"/>
<keyword evidence="1" id="KW-1133">Transmembrane helix</keyword>